<accession>A0A7G1KVE1</accession>
<organism evidence="2 3">
    <name type="scientific">Nocardia wallacei</name>
    <dbReference type="NCBI Taxonomy" id="480035"/>
    <lineage>
        <taxon>Bacteria</taxon>
        <taxon>Bacillati</taxon>
        <taxon>Actinomycetota</taxon>
        <taxon>Actinomycetes</taxon>
        <taxon>Mycobacteriales</taxon>
        <taxon>Nocardiaceae</taxon>
        <taxon>Nocardia</taxon>
    </lineage>
</organism>
<dbReference type="AlphaFoldDB" id="A0A7G1KVE1"/>
<dbReference type="Pfam" id="PF13302">
    <property type="entry name" value="Acetyltransf_3"/>
    <property type="match status" value="1"/>
</dbReference>
<evidence type="ECO:0000313" key="3">
    <source>
        <dbReference type="Proteomes" id="UP000516173"/>
    </source>
</evidence>
<keyword evidence="2" id="KW-0808">Transferase</keyword>
<name>A0A7G1KVE1_9NOCA</name>
<dbReference type="PANTHER" id="PTHR43792:SF1">
    <property type="entry name" value="N-ACETYLTRANSFERASE DOMAIN-CONTAINING PROTEIN"/>
    <property type="match status" value="1"/>
</dbReference>
<dbReference type="PROSITE" id="PS51186">
    <property type="entry name" value="GNAT"/>
    <property type="match status" value="1"/>
</dbReference>
<dbReference type="EMBL" id="AP023396">
    <property type="protein sequence ID" value="BCK59147.1"/>
    <property type="molecule type" value="Genomic_DNA"/>
</dbReference>
<gene>
    <name evidence="2" type="ORF">NWFMUON74_69190</name>
</gene>
<sequence>MAGLYSRGVSPLRVGEELITPRLSLRRPVAADVDAILAICGDPQPWVSTVADRDEALRLFDQWDEQWGWLGYGYWVVRQRGEATQLGFCGLRTARFKGEPGLNLFYRFAAEAWGRGLATEAAAAVVKWSRQWLPTLPVVARIRPANTASVRVAERVGLVRTPHLDEIDADGFDWIHYATSGD</sequence>
<reference evidence="2 3" key="1">
    <citation type="submission" date="2020-08" db="EMBL/GenBank/DDBJ databases">
        <title>Genome Sequencing of Nocardia wallacei strain FMUON74 and assembly.</title>
        <authorList>
            <person name="Toyokawa M."/>
            <person name="Uesaka K."/>
        </authorList>
    </citation>
    <scope>NUCLEOTIDE SEQUENCE [LARGE SCALE GENOMIC DNA]</scope>
    <source>
        <strain evidence="2 3">FMUON74</strain>
    </source>
</reference>
<dbReference type="GO" id="GO:0016747">
    <property type="term" value="F:acyltransferase activity, transferring groups other than amino-acyl groups"/>
    <property type="evidence" value="ECO:0007669"/>
    <property type="project" value="InterPro"/>
</dbReference>
<dbReference type="SUPFAM" id="SSF55729">
    <property type="entry name" value="Acyl-CoA N-acyltransferases (Nat)"/>
    <property type="match status" value="1"/>
</dbReference>
<keyword evidence="3" id="KW-1185">Reference proteome</keyword>
<proteinExistence type="predicted"/>
<dbReference type="PANTHER" id="PTHR43792">
    <property type="entry name" value="GNAT FAMILY, PUTATIVE (AFU_ORTHOLOGUE AFUA_3G00765)-RELATED-RELATED"/>
    <property type="match status" value="1"/>
</dbReference>
<dbReference type="Proteomes" id="UP000516173">
    <property type="component" value="Chromosome"/>
</dbReference>
<dbReference type="InterPro" id="IPR000182">
    <property type="entry name" value="GNAT_dom"/>
</dbReference>
<protein>
    <submittedName>
        <fullName evidence="2">Acetyltransferase</fullName>
    </submittedName>
</protein>
<feature type="domain" description="N-acetyltransferase" evidence="1">
    <location>
        <begin position="23"/>
        <end position="179"/>
    </location>
</feature>
<dbReference type="KEGG" id="nwl:NWFMUON74_69190"/>
<evidence type="ECO:0000259" key="1">
    <source>
        <dbReference type="PROSITE" id="PS51186"/>
    </source>
</evidence>
<dbReference type="InterPro" id="IPR051531">
    <property type="entry name" value="N-acetyltransferase"/>
</dbReference>
<dbReference type="InterPro" id="IPR016181">
    <property type="entry name" value="Acyl_CoA_acyltransferase"/>
</dbReference>
<evidence type="ECO:0000313" key="2">
    <source>
        <dbReference type="EMBL" id="BCK59147.1"/>
    </source>
</evidence>
<dbReference type="Gene3D" id="3.40.630.30">
    <property type="match status" value="1"/>
</dbReference>